<comment type="caution">
    <text evidence="2">The sequence shown here is derived from an EMBL/GenBank/DDBJ whole genome shotgun (WGS) entry which is preliminary data.</text>
</comment>
<dbReference type="Proteomes" id="UP000681967">
    <property type="component" value="Unassembled WGS sequence"/>
</dbReference>
<proteinExistence type="predicted"/>
<reference evidence="2" key="1">
    <citation type="submission" date="2021-02" db="EMBL/GenBank/DDBJ databases">
        <authorList>
            <person name="Nowell W R."/>
        </authorList>
    </citation>
    <scope>NUCLEOTIDE SEQUENCE</scope>
</reference>
<dbReference type="AlphaFoldDB" id="A0A8S3AX17"/>
<name>A0A8S3AX17_9BILA</name>
<accession>A0A8S3AX17</accession>
<sequence length="41" mass="4461">DKTCPKYPDAKCVANYCGGCNDEWFLANGQQVQCRTTASSS</sequence>
<evidence type="ECO:0000313" key="2">
    <source>
        <dbReference type="EMBL" id="CAF4771173.1"/>
    </source>
</evidence>
<dbReference type="Proteomes" id="UP000681720">
    <property type="component" value="Unassembled WGS sequence"/>
</dbReference>
<dbReference type="EMBL" id="CAJOBJ010142942">
    <property type="protein sequence ID" value="CAF4771173.1"/>
    <property type="molecule type" value="Genomic_DNA"/>
</dbReference>
<dbReference type="EMBL" id="CAJOBH010127083">
    <property type="protein sequence ID" value="CAF4739623.1"/>
    <property type="molecule type" value="Genomic_DNA"/>
</dbReference>
<organism evidence="2 3">
    <name type="scientific">Rotaria magnacalcarata</name>
    <dbReference type="NCBI Taxonomy" id="392030"/>
    <lineage>
        <taxon>Eukaryota</taxon>
        <taxon>Metazoa</taxon>
        <taxon>Spiralia</taxon>
        <taxon>Gnathifera</taxon>
        <taxon>Rotifera</taxon>
        <taxon>Eurotatoria</taxon>
        <taxon>Bdelloidea</taxon>
        <taxon>Philodinida</taxon>
        <taxon>Philodinidae</taxon>
        <taxon>Rotaria</taxon>
    </lineage>
</organism>
<evidence type="ECO:0000313" key="3">
    <source>
        <dbReference type="Proteomes" id="UP000681720"/>
    </source>
</evidence>
<feature type="non-terminal residue" evidence="2">
    <location>
        <position position="1"/>
    </location>
</feature>
<protein>
    <submittedName>
        <fullName evidence="2">Uncharacterized protein</fullName>
    </submittedName>
</protein>
<evidence type="ECO:0000313" key="1">
    <source>
        <dbReference type="EMBL" id="CAF4739623.1"/>
    </source>
</evidence>
<gene>
    <name evidence="1" type="ORF">BYL167_LOCUS45629</name>
    <name evidence="2" type="ORF">GIL414_LOCUS45950</name>
</gene>